<name>A0AA36PNR7_YERMO</name>
<feature type="chain" id="PRO_5041381212" evidence="1">
    <location>
        <begin position="26"/>
        <end position="147"/>
    </location>
</feature>
<dbReference type="PANTHER" id="PTHR21180:SF32">
    <property type="entry name" value="ENDONUCLEASE_EXONUCLEASE_PHOSPHATASE FAMILY DOMAIN-CONTAINING PROTEIN 1"/>
    <property type="match status" value="1"/>
</dbReference>
<dbReference type="GO" id="GO:0015627">
    <property type="term" value="C:type II protein secretion system complex"/>
    <property type="evidence" value="ECO:0007669"/>
    <property type="project" value="TreeGrafter"/>
</dbReference>
<dbReference type="RefSeq" id="WP_049647661.1">
    <property type="nucleotide sequence ID" value="NZ_CABHYS010000026.1"/>
</dbReference>
<dbReference type="AlphaFoldDB" id="A0AA36PNR7"/>
<evidence type="ECO:0000256" key="1">
    <source>
        <dbReference type="SAM" id="SignalP"/>
    </source>
</evidence>
<keyword evidence="1" id="KW-0732">Signal</keyword>
<dbReference type="SUPFAM" id="SSF47781">
    <property type="entry name" value="RuvA domain 2-like"/>
    <property type="match status" value="1"/>
</dbReference>
<dbReference type="Proteomes" id="UP000040841">
    <property type="component" value="Unassembled WGS sequence"/>
</dbReference>
<protein>
    <submittedName>
        <fullName evidence="2">Competence protein ComEA</fullName>
    </submittedName>
</protein>
<evidence type="ECO:0000313" key="3">
    <source>
        <dbReference type="Proteomes" id="UP000040841"/>
    </source>
</evidence>
<dbReference type="InterPro" id="IPR051675">
    <property type="entry name" value="Endo/Exo/Phosphatase_dom_1"/>
</dbReference>
<accession>A0AA36PNR7</accession>
<organism evidence="2 3">
    <name type="scientific">Yersinia mollaretii</name>
    <dbReference type="NCBI Taxonomy" id="33060"/>
    <lineage>
        <taxon>Bacteria</taxon>
        <taxon>Pseudomonadati</taxon>
        <taxon>Pseudomonadota</taxon>
        <taxon>Gammaproteobacteria</taxon>
        <taxon>Enterobacterales</taxon>
        <taxon>Yersiniaceae</taxon>
        <taxon>Yersinia</taxon>
    </lineage>
</organism>
<dbReference type="InterPro" id="IPR004509">
    <property type="entry name" value="Competence_ComEA_HhH"/>
</dbReference>
<dbReference type="EMBL" id="CQBM01000004">
    <property type="protein sequence ID" value="CNI08457.1"/>
    <property type="molecule type" value="Genomic_DNA"/>
</dbReference>
<comment type="caution">
    <text evidence="2">The sequence shown here is derived from an EMBL/GenBank/DDBJ whole genome shotgun (WGS) entry which is preliminary data.</text>
</comment>
<dbReference type="Gene3D" id="1.10.150.280">
    <property type="entry name" value="AF1531-like domain"/>
    <property type="match status" value="1"/>
</dbReference>
<reference evidence="2 3" key="1">
    <citation type="submission" date="2015-03" db="EMBL/GenBank/DDBJ databases">
        <authorList>
            <consortium name="Pathogen Informatics"/>
            <person name="Murphy D."/>
        </authorList>
    </citation>
    <scope>NUCLEOTIDE SEQUENCE [LARGE SCALE GENOMIC DNA]</scope>
    <source>
        <strain evidence="2 3">FE82747</strain>
    </source>
</reference>
<gene>
    <name evidence="2" type="ORF">ERS008502_02188</name>
</gene>
<dbReference type="NCBIfam" id="TIGR00426">
    <property type="entry name" value="competence protein ComEA helix-hairpin-helix repeat region"/>
    <property type="match status" value="1"/>
</dbReference>
<dbReference type="Pfam" id="PF12836">
    <property type="entry name" value="HHH_3"/>
    <property type="match status" value="1"/>
</dbReference>
<feature type="signal peptide" evidence="1">
    <location>
        <begin position="1"/>
        <end position="25"/>
    </location>
</feature>
<dbReference type="PANTHER" id="PTHR21180">
    <property type="entry name" value="ENDONUCLEASE/EXONUCLEASE/PHOSPHATASE FAMILY DOMAIN-CONTAINING PROTEIN 1"/>
    <property type="match status" value="1"/>
</dbReference>
<sequence>MKFIGKLFVITALLASINIPQIAYAVPVSPTHPPQDKALNPSGVVSKQSQVKAGVQTNTAEKISGQASATVAAPASNLADNPQGQVNINSANVEQLAQQLSGIGKKKAEAIITYREQFGPFTDVEQLLEVPGIGPSFLERNSTKLKM</sequence>
<dbReference type="InterPro" id="IPR010994">
    <property type="entry name" value="RuvA_2-like"/>
</dbReference>
<proteinExistence type="predicted"/>
<dbReference type="GO" id="GO:0015628">
    <property type="term" value="P:protein secretion by the type II secretion system"/>
    <property type="evidence" value="ECO:0007669"/>
    <property type="project" value="TreeGrafter"/>
</dbReference>
<evidence type="ECO:0000313" key="2">
    <source>
        <dbReference type="EMBL" id="CNI08457.1"/>
    </source>
</evidence>